<keyword evidence="3" id="KW-0804">Transcription</keyword>
<name>A0ABR8GJ86_9CYAN</name>
<reference evidence="5 6" key="1">
    <citation type="journal article" date="2020" name="ISME J.">
        <title>Comparative genomics reveals insights into cyanobacterial evolution and habitat adaptation.</title>
        <authorList>
            <person name="Chen M.Y."/>
            <person name="Teng W.K."/>
            <person name="Zhao L."/>
            <person name="Hu C.X."/>
            <person name="Zhou Y.K."/>
            <person name="Han B.P."/>
            <person name="Song L.R."/>
            <person name="Shu W.S."/>
        </authorList>
    </citation>
    <scope>NUCLEOTIDE SEQUENCE [LARGE SCALE GENOMIC DNA]</scope>
    <source>
        <strain evidence="5 6">FACHB-248</strain>
    </source>
</reference>
<protein>
    <submittedName>
        <fullName evidence="5">Helix-turn-helix domain-containing protein</fullName>
    </submittedName>
</protein>
<feature type="domain" description="HTH araC/xylS-type" evidence="4">
    <location>
        <begin position="224"/>
        <end position="325"/>
    </location>
</feature>
<evidence type="ECO:0000256" key="1">
    <source>
        <dbReference type="ARBA" id="ARBA00023015"/>
    </source>
</evidence>
<dbReference type="Proteomes" id="UP000660380">
    <property type="component" value="Unassembled WGS sequence"/>
</dbReference>
<dbReference type="RefSeq" id="WP_051502840.1">
    <property type="nucleotide sequence ID" value="NZ_JACJTA010000003.1"/>
</dbReference>
<dbReference type="EMBL" id="JACJTA010000003">
    <property type="protein sequence ID" value="MBD2603450.1"/>
    <property type="molecule type" value="Genomic_DNA"/>
</dbReference>
<evidence type="ECO:0000259" key="4">
    <source>
        <dbReference type="PROSITE" id="PS01124"/>
    </source>
</evidence>
<dbReference type="InterPro" id="IPR018060">
    <property type="entry name" value="HTH_AraC"/>
</dbReference>
<evidence type="ECO:0000313" key="5">
    <source>
        <dbReference type="EMBL" id="MBD2603450.1"/>
    </source>
</evidence>
<comment type="caution">
    <text evidence="5">The sequence shown here is derived from an EMBL/GenBank/DDBJ whole genome shotgun (WGS) entry which is preliminary data.</text>
</comment>
<evidence type="ECO:0000256" key="2">
    <source>
        <dbReference type="ARBA" id="ARBA00023125"/>
    </source>
</evidence>
<dbReference type="InterPro" id="IPR050204">
    <property type="entry name" value="AraC_XylS_family_regulators"/>
</dbReference>
<keyword evidence="1" id="KW-0805">Transcription regulation</keyword>
<accession>A0ABR8GJ86</accession>
<evidence type="ECO:0000313" key="6">
    <source>
        <dbReference type="Proteomes" id="UP000660380"/>
    </source>
</evidence>
<dbReference type="PROSITE" id="PS00041">
    <property type="entry name" value="HTH_ARAC_FAMILY_1"/>
    <property type="match status" value="1"/>
</dbReference>
<dbReference type="Gene3D" id="1.10.10.60">
    <property type="entry name" value="Homeodomain-like"/>
    <property type="match status" value="1"/>
</dbReference>
<dbReference type="SMART" id="SM00342">
    <property type="entry name" value="HTH_ARAC"/>
    <property type="match status" value="1"/>
</dbReference>
<organism evidence="5 6">
    <name type="scientific">Scytonema hofmannii FACHB-248</name>
    <dbReference type="NCBI Taxonomy" id="1842502"/>
    <lineage>
        <taxon>Bacteria</taxon>
        <taxon>Bacillati</taxon>
        <taxon>Cyanobacteriota</taxon>
        <taxon>Cyanophyceae</taxon>
        <taxon>Nostocales</taxon>
        <taxon>Scytonemataceae</taxon>
        <taxon>Scytonema</taxon>
    </lineage>
</organism>
<dbReference type="PROSITE" id="PS01124">
    <property type="entry name" value="HTH_ARAC_FAMILY_2"/>
    <property type="match status" value="1"/>
</dbReference>
<keyword evidence="6" id="KW-1185">Reference proteome</keyword>
<dbReference type="InterPro" id="IPR018062">
    <property type="entry name" value="HTH_AraC-typ_CS"/>
</dbReference>
<proteinExistence type="predicted"/>
<dbReference type="PANTHER" id="PTHR46796">
    <property type="entry name" value="HTH-TYPE TRANSCRIPTIONAL ACTIVATOR RHAS-RELATED"/>
    <property type="match status" value="1"/>
</dbReference>
<sequence length="335" mass="37891">MSLISNQDPHIQPLVITRQFDDIDTCAKAINPLNVTVNQLTPGSFVGNINFADFRGLKFIHVTSNQCVTFKGPKPPHDVTFTTILQANETQVLSHGCPIKKQDIFGFDPTREADVVSGKDSHIVLARLNLSVFQSLAEQMGYDLGQKFLKQNLIRLHPSSLRHLRAYYQQITEIFTGKTSLLIQPQMRSLIVEDFLPLLINTLGKSAQKNRHTPKIFHRYSFVKKAEEIAQSYSDRPLTLKQLCDNLGTSSSTLSYGFQDIFGVSPMSYLKIQRLNGVRRTLKNADPNTTTVMQIAEHWGFWSGGHLCRDYKEMFGELPSETLRCHKTSPKMSYA</sequence>
<keyword evidence="2" id="KW-0238">DNA-binding</keyword>
<gene>
    <name evidence="5" type="ORF">H6G81_02615</name>
</gene>
<dbReference type="PANTHER" id="PTHR46796:SF12">
    <property type="entry name" value="HTH-TYPE DNA-BINDING TRANSCRIPTIONAL ACTIVATOR EUTR"/>
    <property type="match status" value="1"/>
</dbReference>
<evidence type="ECO:0000256" key="3">
    <source>
        <dbReference type="ARBA" id="ARBA00023163"/>
    </source>
</evidence>
<dbReference type="Pfam" id="PF12833">
    <property type="entry name" value="HTH_18"/>
    <property type="match status" value="1"/>
</dbReference>